<feature type="compositionally biased region" description="Basic and acidic residues" evidence="3">
    <location>
        <begin position="858"/>
        <end position="882"/>
    </location>
</feature>
<keyword evidence="2" id="KW-0808">Transferase</keyword>
<dbReference type="GO" id="GO:0016740">
    <property type="term" value="F:transferase activity"/>
    <property type="evidence" value="ECO:0007669"/>
    <property type="project" value="UniProtKB-KW"/>
</dbReference>
<keyword evidence="4" id="KW-1133">Transmembrane helix</keyword>
<dbReference type="OrthoDB" id="202415at2759"/>
<gene>
    <name evidence="6" type="ORF">MVEN_02227800</name>
</gene>
<sequence>MHRRQLRPSPRALYGWLHQNSGYIFLGVVFLAFLRAGLHAAAPPAPPSPPSASSSGFAAKAKAWLRGPEIPHPIPLLMDAAEARYRTKLARQSTSLPAAVAEYTRRYSRPPPHGFDKWYAFAKERDFVMIDEFDTVYEDLQPFWELAGGGAEIRRRAALVGALPSIDLVRIRGGKAETIKGGDGRFKDSEVSARANGFKAMMGRFVKELPDMDFPINAKAEGRVVVPWEHVAYPNTTQDAATVLDPASFRPDWAGLGSVWDAWRRTCAPSAPARRLYSSVGAGASGVGGGRDRLADAWREGLLRAGASSASADASSVDYEENDTARVGRGAGPSGSTSKAKGGVKDKTSGAKTGAGGGGHPGVGSGADFAFIPETGAGEVDFCARPGAHYEQGHFFSDWRVLPALVPVFSPARGTRVRRHPRAEPLLLWWDEEVRFSHERVEEEDAFSRWLARFLPYLLLAFPIVPGPFFSPPIFPFIPSPSRSLSLISLIFSSFVLFVDSTNPLASYDRYTYAWDPINLEQRAVDAMEVPWEKKRDVVWWRGASTGGGSSPGGFGKGYQRHRFLRMSSVGLVPGTLADAQRTTAVTFAVPQLEQLPGVGEVQQPYSTDASASTATYTTVPVPLSALNADVMDTAFVKAVVPVGPEHRFGDSTELGVAWGYKYLLDLDGMGYSGRFMAFLASDSVPVKATVYDEFFTGWIEPWYVSVFPCFSLPSSRPTRPFLPFLFPRPPTTLLPPFPPPPAPSCFLAFRILTLTLPTGYTTSPSPRPTLRSTTSSRTFPAPRRPRCALPPLPTTAASAFRGSTYRAPGPIDDAPDDETGLGLGDGDADMEHDIAGASDPRLGAPVGEVKRPIGQVERRGVPSQRGVEKEKEKKAKEKRDVPASNQQLSVRECGAGGGRSEAEAHCARGEAVEADDWSDDRYGGYVVLPSSICLS</sequence>
<accession>A0A8H6X788</accession>
<feature type="region of interest" description="Disordered" evidence="3">
    <location>
        <begin position="313"/>
        <end position="368"/>
    </location>
</feature>
<evidence type="ECO:0000259" key="5">
    <source>
        <dbReference type="SMART" id="SM00672"/>
    </source>
</evidence>
<evidence type="ECO:0000313" key="6">
    <source>
        <dbReference type="EMBL" id="KAF7335723.1"/>
    </source>
</evidence>
<evidence type="ECO:0000256" key="3">
    <source>
        <dbReference type="SAM" id="MobiDB-lite"/>
    </source>
</evidence>
<feature type="compositionally biased region" description="Low complexity" evidence="3">
    <location>
        <begin position="762"/>
        <end position="782"/>
    </location>
</feature>
<feature type="region of interest" description="Disordered" evidence="3">
    <location>
        <begin position="858"/>
        <end position="901"/>
    </location>
</feature>
<dbReference type="Proteomes" id="UP000620124">
    <property type="component" value="Unassembled WGS sequence"/>
</dbReference>
<dbReference type="InterPro" id="IPR006598">
    <property type="entry name" value="CAP10"/>
</dbReference>
<feature type="compositionally biased region" description="Gly residues" evidence="3">
    <location>
        <begin position="353"/>
        <end position="365"/>
    </location>
</feature>
<dbReference type="AlphaFoldDB" id="A0A8H6X788"/>
<dbReference type="SMART" id="SM00672">
    <property type="entry name" value="CAP10"/>
    <property type="match status" value="1"/>
</dbReference>
<evidence type="ECO:0000313" key="7">
    <source>
        <dbReference type="Proteomes" id="UP000620124"/>
    </source>
</evidence>
<keyword evidence="4" id="KW-0472">Membrane</keyword>
<keyword evidence="4" id="KW-0812">Transmembrane</keyword>
<dbReference type="PANTHER" id="PTHR12203:SF35">
    <property type="entry name" value="PROTEIN O-GLUCOSYLTRANSFERASE 1"/>
    <property type="match status" value="1"/>
</dbReference>
<dbReference type="EMBL" id="JACAZI010000024">
    <property type="protein sequence ID" value="KAF7335723.1"/>
    <property type="molecule type" value="Genomic_DNA"/>
</dbReference>
<organism evidence="6 7">
    <name type="scientific">Mycena venus</name>
    <dbReference type="NCBI Taxonomy" id="2733690"/>
    <lineage>
        <taxon>Eukaryota</taxon>
        <taxon>Fungi</taxon>
        <taxon>Dikarya</taxon>
        <taxon>Basidiomycota</taxon>
        <taxon>Agaricomycotina</taxon>
        <taxon>Agaricomycetes</taxon>
        <taxon>Agaricomycetidae</taxon>
        <taxon>Agaricales</taxon>
        <taxon>Marasmiineae</taxon>
        <taxon>Mycenaceae</taxon>
        <taxon>Mycena</taxon>
    </lineage>
</organism>
<name>A0A8H6X788_9AGAR</name>
<dbReference type="PANTHER" id="PTHR12203">
    <property type="entry name" value="KDEL LYS-ASP-GLU-LEU CONTAINING - RELATED"/>
    <property type="match status" value="1"/>
</dbReference>
<proteinExistence type="inferred from homology"/>
<comment type="similarity">
    <text evidence="1">Belongs to the glycosyltransferase 90 family.</text>
</comment>
<protein>
    <submittedName>
        <fullName evidence="6">CAP10 domain-containing protein</fullName>
    </submittedName>
</protein>
<feature type="domain" description="Glycosyl transferase CAP10" evidence="5">
    <location>
        <begin position="454"/>
        <end position="727"/>
    </location>
</feature>
<feature type="region of interest" description="Disordered" evidence="3">
    <location>
        <begin position="760"/>
        <end position="829"/>
    </location>
</feature>
<evidence type="ECO:0000256" key="2">
    <source>
        <dbReference type="ARBA" id="ARBA00022679"/>
    </source>
</evidence>
<keyword evidence="7" id="KW-1185">Reference proteome</keyword>
<evidence type="ECO:0000256" key="4">
    <source>
        <dbReference type="SAM" id="Phobius"/>
    </source>
</evidence>
<evidence type="ECO:0000256" key="1">
    <source>
        <dbReference type="ARBA" id="ARBA00010118"/>
    </source>
</evidence>
<comment type="caution">
    <text evidence="6">The sequence shown here is derived from an EMBL/GenBank/DDBJ whole genome shotgun (WGS) entry which is preliminary data.</text>
</comment>
<dbReference type="InterPro" id="IPR051091">
    <property type="entry name" value="O-Glucosyltr/Glycosyltrsf_90"/>
</dbReference>
<feature type="transmembrane region" description="Helical" evidence="4">
    <location>
        <begin position="21"/>
        <end position="42"/>
    </location>
</feature>
<reference evidence="6" key="1">
    <citation type="submission" date="2020-05" db="EMBL/GenBank/DDBJ databases">
        <title>Mycena genomes resolve the evolution of fungal bioluminescence.</title>
        <authorList>
            <person name="Tsai I.J."/>
        </authorList>
    </citation>
    <scope>NUCLEOTIDE SEQUENCE</scope>
    <source>
        <strain evidence="6">CCC161011</strain>
    </source>
</reference>